<evidence type="ECO:0000256" key="7">
    <source>
        <dbReference type="ARBA" id="ARBA00023136"/>
    </source>
</evidence>
<accession>A0A0N4T9Z0</accession>
<protein>
    <submittedName>
        <fullName evidence="15">G_PROTEIN_RECEP_F3_4 domain-containing protein</fullName>
    </submittedName>
</protein>
<keyword evidence="6" id="KW-0297">G-protein coupled receptor</keyword>
<keyword evidence="4 11" id="KW-0812">Transmembrane</keyword>
<keyword evidence="5 11" id="KW-1133">Transmembrane helix</keyword>
<dbReference type="GO" id="GO:0005886">
    <property type="term" value="C:plasma membrane"/>
    <property type="evidence" value="ECO:0007669"/>
    <property type="project" value="UniProtKB-SubCell"/>
</dbReference>
<dbReference type="AlphaFoldDB" id="A0A0N4T9Z0"/>
<organism evidence="15">
    <name type="scientific">Brugia pahangi</name>
    <name type="common">Filarial nematode worm</name>
    <dbReference type="NCBI Taxonomy" id="6280"/>
    <lineage>
        <taxon>Eukaryota</taxon>
        <taxon>Metazoa</taxon>
        <taxon>Ecdysozoa</taxon>
        <taxon>Nematoda</taxon>
        <taxon>Chromadorea</taxon>
        <taxon>Rhabditida</taxon>
        <taxon>Spirurina</taxon>
        <taxon>Spiruromorpha</taxon>
        <taxon>Filarioidea</taxon>
        <taxon>Onchocercidae</taxon>
        <taxon>Brugia</taxon>
    </lineage>
</organism>
<evidence type="ECO:0000256" key="4">
    <source>
        <dbReference type="ARBA" id="ARBA00022692"/>
    </source>
</evidence>
<gene>
    <name evidence="13" type="ORF">BPAG_LOCUS4992</name>
</gene>
<sequence length="267" mass="30535">YARTCCTNDTSLCRDAAEQGRGILVLFNGLCSTICILLISVVIRERRRHHEARGWALMEIFLLGAALLYAVCTWTRHGGIRVYARTCCTNDTSLCRDAAEQGRGILVLFNGLCSTICILLISVVIRERRRHHEARGWALMEIFLLGAALLYAVLLLDWFNSAISTCCFAVWLRQIGFSTFYGSIVLKIYRNLQEYRVRKAHHVIVKEEDLMKYLACLLALTLTGLIAWTLGSFADQELWKSAWPQCPIQMWCLAWQVLLSQVMNRYF</sequence>
<dbReference type="InterPro" id="IPR017978">
    <property type="entry name" value="GPCR_3_C"/>
</dbReference>
<dbReference type="WBParaSite" id="BPAG_0000502701-mRNA-1">
    <property type="protein sequence ID" value="BPAG_0000502701-mRNA-1"/>
    <property type="gene ID" value="BPAG_0000502701"/>
</dbReference>
<dbReference type="PANTHER" id="PTHR32546:SF26">
    <property type="entry name" value="SMOG, ISOFORM D"/>
    <property type="match status" value="1"/>
</dbReference>
<feature type="transmembrane region" description="Helical" evidence="11">
    <location>
        <begin position="22"/>
        <end position="43"/>
    </location>
</feature>
<feature type="transmembrane region" description="Helical" evidence="11">
    <location>
        <begin position="162"/>
        <end position="189"/>
    </location>
</feature>
<evidence type="ECO:0000313" key="13">
    <source>
        <dbReference type="EMBL" id="VDN86178.1"/>
    </source>
</evidence>
<proteinExistence type="inferred from homology"/>
<evidence type="ECO:0000313" key="15">
    <source>
        <dbReference type="WBParaSite" id="BPAG_0000502701-mRNA-1"/>
    </source>
</evidence>
<comment type="similarity">
    <text evidence="2">Belongs to the G-protein coupled receptor 3 family.</text>
</comment>
<evidence type="ECO:0000256" key="10">
    <source>
        <dbReference type="ARBA" id="ARBA00023224"/>
    </source>
</evidence>
<dbReference type="STRING" id="6280.A0A0N4T9Z0"/>
<evidence type="ECO:0000259" key="12">
    <source>
        <dbReference type="Pfam" id="PF00003"/>
    </source>
</evidence>
<keyword evidence="3" id="KW-1003">Cell membrane</keyword>
<keyword evidence="8" id="KW-0675">Receptor</keyword>
<keyword evidence="10" id="KW-0807">Transducer</keyword>
<dbReference type="GO" id="GO:0004930">
    <property type="term" value="F:G protein-coupled receptor activity"/>
    <property type="evidence" value="ECO:0007669"/>
    <property type="project" value="UniProtKB-KW"/>
</dbReference>
<reference evidence="13 14" key="2">
    <citation type="submission" date="2018-11" db="EMBL/GenBank/DDBJ databases">
        <authorList>
            <consortium name="Pathogen Informatics"/>
        </authorList>
    </citation>
    <scope>NUCLEOTIDE SEQUENCE [LARGE SCALE GENOMIC DNA]</scope>
</reference>
<evidence type="ECO:0000256" key="6">
    <source>
        <dbReference type="ARBA" id="ARBA00023040"/>
    </source>
</evidence>
<keyword evidence="14" id="KW-1185">Reference proteome</keyword>
<evidence type="ECO:0000256" key="1">
    <source>
        <dbReference type="ARBA" id="ARBA00004651"/>
    </source>
</evidence>
<evidence type="ECO:0000256" key="11">
    <source>
        <dbReference type="SAM" id="Phobius"/>
    </source>
</evidence>
<evidence type="ECO:0000256" key="2">
    <source>
        <dbReference type="ARBA" id="ARBA00007242"/>
    </source>
</evidence>
<feature type="transmembrane region" description="Helical" evidence="11">
    <location>
        <begin position="210"/>
        <end position="230"/>
    </location>
</feature>
<evidence type="ECO:0000256" key="5">
    <source>
        <dbReference type="ARBA" id="ARBA00022989"/>
    </source>
</evidence>
<reference evidence="15" key="1">
    <citation type="submission" date="2017-02" db="UniProtKB">
        <authorList>
            <consortium name="WormBaseParasite"/>
        </authorList>
    </citation>
    <scope>IDENTIFICATION</scope>
</reference>
<feature type="domain" description="G-protein coupled receptors family 3 profile" evidence="12">
    <location>
        <begin position="104"/>
        <end position="247"/>
    </location>
</feature>
<evidence type="ECO:0000256" key="8">
    <source>
        <dbReference type="ARBA" id="ARBA00023170"/>
    </source>
</evidence>
<keyword evidence="9" id="KW-0325">Glycoprotein</keyword>
<dbReference type="EMBL" id="UZAD01003023">
    <property type="protein sequence ID" value="VDN86178.1"/>
    <property type="molecule type" value="Genomic_DNA"/>
</dbReference>
<dbReference type="Proteomes" id="UP000278627">
    <property type="component" value="Unassembled WGS sequence"/>
</dbReference>
<dbReference type="InterPro" id="IPR043458">
    <property type="entry name" value="GPR158/179"/>
</dbReference>
<evidence type="ECO:0000256" key="9">
    <source>
        <dbReference type="ARBA" id="ARBA00023180"/>
    </source>
</evidence>
<keyword evidence="7 11" id="KW-0472">Membrane</keyword>
<evidence type="ECO:0000313" key="14">
    <source>
        <dbReference type="Proteomes" id="UP000278627"/>
    </source>
</evidence>
<evidence type="ECO:0000256" key="3">
    <source>
        <dbReference type="ARBA" id="ARBA00022475"/>
    </source>
</evidence>
<feature type="transmembrane region" description="Helical" evidence="11">
    <location>
        <begin position="55"/>
        <end position="76"/>
    </location>
</feature>
<comment type="subcellular location">
    <subcellularLocation>
        <location evidence="1">Cell membrane</location>
        <topology evidence="1">Multi-pass membrane protein</topology>
    </subcellularLocation>
</comment>
<feature type="transmembrane region" description="Helical" evidence="11">
    <location>
        <begin position="137"/>
        <end position="156"/>
    </location>
</feature>
<dbReference type="Pfam" id="PF00003">
    <property type="entry name" value="7tm_3"/>
    <property type="match status" value="1"/>
</dbReference>
<dbReference type="PANTHER" id="PTHR32546">
    <property type="entry name" value="G-PROTEIN COUPLED RECEPTOR 158-RELATED"/>
    <property type="match status" value="1"/>
</dbReference>
<feature type="transmembrane region" description="Helical" evidence="11">
    <location>
        <begin position="104"/>
        <end position="125"/>
    </location>
</feature>
<name>A0A0N4T9Z0_BRUPA</name>